<comment type="subcellular location">
    <subcellularLocation>
        <location evidence="6">Membrane</location>
        <topology evidence="6">Single-pass membrane protein</topology>
    </subcellularLocation>
</comment>
<dbReference type="WBParaSite" id="L893_g5596.t1">
    <property type="protein sequence ID" value="L893_g5596.t1"/>
    <property type="gene ID" value="L893_g5596"/>
</dbReference>
<dbReference type="PANTHER" id="PTHR48043:SF145">
    <property type="entry name" value="FI06409P-RELATED"/>
    <property type="match status" value="1"/>
</dbReference>
<dbReference type="AlphaFoldDB" id="A0A1I8AHA5"/>
<comment type="catalytic activity">
    <reaction evidence="4 6">
        <text>glucuronate acceptor + UDP-alpha-D-glucuronate = acceptor beta-D-glucuronoside + UDP + H(+)</text>
        <dbReference type="Rhea" id="RHEA:21032"/>
        <dbReference type="ChEBI" id="CHEBI:15378"/>
        <dbReference type="ChEBI" id="CHEBI:58052"/>
        <dbReference type="ChEBI" id="CHEBI:58223"/>
        <dbReference type="ChEBI" id="CHEBI:132367"/>
        <dbReference type="ChEBI" id="CHEBI:132368"/>
        <dbReference type="EC" id="2.4.1.17"/>
    </reaction>
</comment>
<dbReference type="Proteomes" id="UP000095287">
    <property type="component" value="Unplaced"/>
</dbReference>
<evidence type="ECO:0000256" key="4">
    <source>
        <dbReference type="ARBA" id="ARBA00047475"/>
    </source>
</evidence>
<evidence type="ECO:0000313" key="8">
    <source>
        <dbReference type="WBParaSite" id="L893_g5596.t1"/>
    </source>
</evidence>
<proteinExistence type="inferred from homology"/>
<keyword evidence="6" id="KW-0472">Membrane</keyword>
<protein>
    <recommendedName>
        <fullName evidence="6">UDP-glucuronosyltransferase</fullName>
        <ecNumber evidence="6">2.4.1.17</ecNumber>
    </recommendedName>
</protein>
<keyword evidence="6" id="KW-0812">Transmembrane</keyword>
<dbReference type="Pfam" id="PF00201">
    <property type="entry name" value="UDPGT"/>
    <property type="match status" value="1"/>
</dbReference>
<dbReference type="PANTHER" id="PTHR48043">
    <property type="entry name" value="EG:EG0003.4 PROTEIN-RELATED"/>
    <property type="match status" value="1"/>
</dbReference>
<evidence type="ECO:0000256" key="2">
    <source>
        <dbReference type="ARBA" id="ARBA00022676"/>
    </source>
</evidence>
<keyword evidence="3 5" id="KW-0808">Transferase</keyword>
<dbReference type="PROSITE" id="PS00375">
    <property type="entry name" value="UDPGT"/>
    <property type="match status" value="1"/>
</dbReference>
<evidence type="ECO:0000256" key="3">
    <source>
        <dbReference type="ARBA" id="ARBA00022679"/>
    </source>
</evidence>
<keyword evidence="6" id="KW-1133">Transmembrane helix</keyword>
<dbReference type="GO" id="GO:0015020">
    <property type="term" value="F:glucuronosyltransferase activity"/>
    <property type="evidence" value="ECO:0007669"/>
    <property type="project" value="UniProtKB-EC"/>
</dbReference>
<dbReference type="InterPro" id="IPR035595">
    <property type="entry name" value="UDP_glycos_trans_CS"/>
</dbReference>
<dbReference type="EC" id="2.4.1.17" evidence="6"/>
<feature type="transmembrane region" description="Helical" evidence="6">
    <location>
        <begin position="156"/>
        <end position="176"/>
    </location>
</feature>
<comment type="similarity">
    <text evidence="1 5">Belongs to the UDP-glycosyltransferase family.</text>
</comment>
<accession>A0A1I8AHA5</accession>
<dbReference type="Gene3D" id="3.40.50.2000">
    <property type="entry name" value="Glycogen Phosphorylase B"/>
    <property type="match status" value="1"/>
</dbReference>
<name>A0A1I8AHA5_9BILA</name>
<organism evidence="7 8">
    <name type="scientific">Steinernema glaseri</name>
    <dbReference type="NCBI Taxonomy" id="37863"/>
    <lineage>
        <taxon>Eukaryota</taxon>
        <taxon>Metazoa</taxon>
        <taxon>Ecdysozoa</taxon>
        <taxon>Nematoda</taxon>
        <taxon>Chromadorea</taxon>
        <taxon>Rhabditida</taxon>
        <taxon>Tylenchina</taxon>
        <taxon>Panagrolaimomorpha</taxon>
        <taxon>Strongyloidoidea</taxon>
        <taxon>Steinernematidae</taxon>
        <taxon>Steinernema</taxon>
    </lineage>
</organism>
<keyword evidence="2 5" id="KW-0328">Glycosyltransferase</keyword>
<dbReference type="SUPFAM" id="SSF53756">
    <property type="entry name" value="UDP-Glycosyltransferase/glycogen phosphorylase"/>
    <property type="match status" value="1"/>
</dbReference>
<sequence>MLLLKVVFAYNGPNVTVGAHVKLVPWVPQVDILNHASTRLFVTHGGVKSLREALCSSTPLLVLPLAAEQTLNGAIAMELRVGHVLNKFTLSSKKLLASMRELLGSASYARNVARLHDLFLDRPISALDEAAFFARRAIRLGNRPATLKIRGAQLDWATALHLPFAALLVVLCFILSC</sequence>
<evidence type="ECO:0000256" key="1">
    <source>
        <dbReference type="ARBA" id="ARBA00009995"/>
    </source>
</evidence>
<keyword evidence="7" id="KW-1185">Reference proteome</keyword>
<evidence type="ECO:0000256" key="5">
    <source>
        <dbReference type="RuleBase" id="RU003718"/>
    </source>
</evidence>
<dbReference type="GO" id="GO:0016020">
    <property type="term" value="C:membrane"/>
    <property type="evidence" value="ECO:0007669"/>
    <property type="project" value="UniProtKB-SubCell"/>
</dbReference>
<evidence type="ECO:0000313" key="7">
    <source>
        <dbReference type="Proteomes" id="UP000095287"/>
    </source>
</evidence>
<dbReference type="InterPro" id="IPR050271">
    <property type="entry name" value="UDP-glycosyltransferase"/>
</dbReference>
<evidence type="ECO:0000256" key="6">
    <source>
        <dbReference type="RuleBase" id="RU362059"/>
    </source>
</evidence>
<reference evidence="8" key="1">
    <citation type="submission" date="2016-11" db="UniProtKB">
        <authorList>
            <consortium name="WormBaseParasite"/>
        </authorList>
    </citation>
    <scope>IDENTIFICATION</scope>
</reference>
<dbReference type="InterPro" id="IPR002213">
    <property type="entry name" value="UDP_glucos_trans"/>
</dbReference>